<proteinExistence type="predicted"/>
<evidence type="ECO:0000313" key="1">
    <source>
        <dbReference type="EMBL" id="GIY40478.1"/>
    </source>
</evidence>
<name>A0AAV4T177_CAEEX</name>
<sequence length="86" mass="9777">MRIFRIISYATRKWKQSFSPRALSKSNHDSSNEALIAKRASGIAKSRVTMAEDQEIHLQRVSKHQHCQMTEDLAYCDGGVWLAVEG</sequence>
<keyword evidence="2" id="KW-1185">Reference proteome</keyword>
<evidence type="ECO:0000313" key="2">
    <source>
        <dbReference type="Proteomes" id="UP001054945"/>
    </source>
</evidence>
<comment type="caution">
    <text evidence="1">The sequence shown here is derived from an EMBL/GenBank/DDBJ whole genome shotgun (WGS) entry which is preliminary data.</text>
</comment>
<dbReference type="Proteomes" id="UP001054945">
    <property type="component" value="Unassembled WGS sequence"/>
</dbReference>
<accession>A0AAV4T177</accession>
<organism evidence="1 2">
    <name type="scientific">Caerostris extrusa</name>
    <name type="common">Bark spider</name>
    <name type="synonym">Caerostris bankana</name>
    <dbReference type="NCBI Taxonomy" id="172846"/>
    <lineage>
        <taxon>Eukaryota</taxon>
        <taxon>Metazoa</taxon>
        <taxon>Ecdysozoa</taxon>
        <taxon>Arthropoda</taxon>
        <taxon>Chelicerata</taxon>
        <taxon>Arachnida</taxon>
        <taxon>Araneae</taxon>
        <taxon>Araneomorphae</taxon>
        <taxon>Entelegynae</taxon>
        <taxon>Araneoidea</taxon>
        <taxon>Araneidae</taxon>
        <taxon>Caerostris</taxon>
    </lineage>
</organism>
<protein>
    <submittedName>
        <fullName evidence="1">Uncharacterized protein</fullName>
    </submittedName>
</protein>
<gene>
    <name evidence="1" type="ORF">CEXT_385171</name>
</gene>
<reference evidence="1 2" key="1">
    <citation type="submission" date="2021-06" db="EMBL/GenBank/DDBJ databases">
        <title>Caerostris extrusa draft genome.</title>
        <authorList>
            <person name="Kono N."/>
            <person name="Arakawa K."/>
        </authorList>
    </citation>
    <scope>NUCLEOTIDE SEQUENCE [LARGE SCALE GENOMIC DNA]</scope>
</reference>
<dbReference type="EMBL" id="BPLR01010618">
    <property type="protein sequence ID" value="GIY40478.1"/>
    <property type="molecule type" value="Genomic_DNA"/>
</dbReference>
<dbReference type="AlphaFoldDB" id="A0AAV4T177"/>